<dbReference type="InterPro" id="IPR018060">
    <property type="entry name" value="HTH_AraC"/>
</dbReference>
<protein>
    <submittedName>
        <fullName evidence="6">Transcriptional regulator, AraC family</fullName>
    </submittedName>
</protein>
<dbReference type="AlphaFoldDB" id="F4L5K3"/>
<dbReference type="SUPFAM" id="SSF46689">
    <property type="entry name" value="Homeodomain-like"/>
    <property type="match status" value="1"/>
</dbReference>
<sequence length="406" mass="47989">MHFHFSFYSSILLIFFTQGLVFSFLLLKKGIDEDSNASQWLSLFVFLCCLYIAPWMLGHAGWYSLQPYQDIMFYVPFQQLFLIGPIFFFYTQSLLNPSFRFTRRAFFHLVPALLYALYSLVIWTIDKLILHEYYFYANGRDKDLDVWYQQLGWLSMVIYAVFSIRYYYAYKKIIFKVLSFAHSVQFDWIKKYLLAFIFMQVLRGIFLFLYPNWGSFTQKWWYYFLFSLLFYYIGFTGYVNTIKSVLSFKFSLLYPSAVYLLGSDAENTRQRDISVSPIESMETENDEKNSLIWDQLKASILNLIQIEKIHQNPGLTLADIATRLETNPTTVSRVVTHCFGMNFNDFINHYRVEAVIEMIKEGMHQKQTLLGIAYTCGFNSKTTFNRVFKNNTGISPKEFVEKLAKP</sequence>
<dbReference type="HOGENOM" id="CLU_041408_3_0_10"/>
<gene>
    <name evidence="6" type="ordered locus">Halhy_3990</name>
</gene>
<dbReference type="SMART" id="SM00342">
    <property type="entry name" value="HTH_ARAC"/>
    <property type="match status" value="1"/>
</dbReference>
<feature type="transmembrane region" description="Helical" evidence="4">
    <location>
        <begin position="77"/>
        <end position="95"/>
    </location>
</feature>
<dbReference type="GO" id="GO:0003700">
    <property type="term" value="F:DNA-binding transcription factor activity"/>
    <property type="evidence" value="ECO:0007669"/>
    <property type="project" value="InterPro"/>
</dbReference>
<dbReference type="Gene3D" id="1.10.10.60">
    <property type="entry name" value="Homeodomain-like"/>
    <property type="match status" value="2"/>
</dbReference>
<dbReference type="InterPro" id="IPR009057">
    <property type="entry name" value="Homeodomain-like_sf"/>
</dbReference>
<dbReference type="OrthoDB" id="9779074at2"/>
<dbReference type="eggNOG" id="COG2207">
    <property type="taxonomic scope" value="Bacteria"/>
</dbReference>
<proteinExistence type="predicted"/>
<evidence type="ECO:0000256" key="4">
    <source>
        <dbReference type="SAM" id="Phobius"/>
    </source>
</evidence>
<dbReference type="Pfam" id="PF12833">
    <property type="entry name" value="HTH_18"/>
    <property type="match status" value="1"/>
</dbReference>
<keyword evidence="4" id="KW-1133">Transmembrane helix</keyword>
<dbReference type="KEGG" id="hhy:Halhy_3990"/>
<dbReference type="PANTHER" id="PTHR43280:SF29">
    <property type="entry name" value="ARAC-FAMILY TRANSCRIPTIONAL REGULATOR"/>
    <property type="match status" value="1"/>
</dbReference>
<reference key="2">
    <citation type="submission" date="2011-04" db="EMBL/GenBank/DDBJ databases">
        <title>Complete sequence of chromosome of Haliscomenobacter hydrossis DSM 1100.</title>
        <authorList>
            <consortium name="US DOE Joint Genome Institute (JGI-PGF)"/>
            <person name="Lucas S."/>
            <person name="Han J."/>
            <person name="Lapidus A."/>
            <person name="Bruce D."/>
            <person name="Goodwin L."/>
            <person name="Pitluck S."/>
            <person name="Peters L."/>
            <person name="Kyrpides N."/>
            <person name="Mavromatis K."/>
            <person name="Ivanova N."/>
            <person name="Ovchinnikova G."/>
            <person name="Pagani I."/>
            <person name="Daligault H."/>
            <person name="Detter J.C."/>
            <person name="Han C."/>
            <person name="Land M."/>
            <person name="Hauser L."/>
            <person name="Markowitz V."/>
            <person name="Cheng J.-F."/>
            <person name="Hugenholtz P."/>
            <person name="Woyke T."/>
            <person name="Wu D."/>
            <person name="Verbarg S."/>
            <person name="Frueling A."/>
            <person name="Brambilla E."/>
            <person name="Klenk H.-P."/>
            <person name="Eisen J.A."/>
        </authorList>
    </citation>
    <scope>NUCLEOTIDE SEQUENCE</scope>
    <source>
        <strain>DSM 1100</strain>
    </source>
</reference>
<feature type="transmembrane region" description="Helical" evidence="4">
    <location>
        <begin position="107"/>
        <end position="126"/>
    </location>
</feature>
<evidence type="ECO:0000256" key="1">
    <source>
        <dbReference type="ARBA" id="ARBA00023015"/>
    </source>
</evidence>
<dbReference type="PROSITE" id="PS01124">
    <property type="entry name" value="HTH_ARAC_FAMILY_2"/>
    <property type="match status" value="1"/>
</dbReference>
<dbReference type="PROSITE" id="PS00041">
    <property type="entry name" value="HTH_ARAC_FAMILY_1"/>
    <property type="match status" value="1"/>
</dbReference>
<keyword evidence="2" id="KW-0238">DNA-binding</keyword>
<feature type="transmembrane region" description="Helical" evidence="4">
    <location>
        <begin position="146"/>
        <end position="168"/>
    </location>
</feature>
<evidence type="ECO:0000313" key="6">
    <source>
        <dbReference type="EMBL" id="AEE51838.1"/>
    </source>
</evidence>
<accession>F4L5K3</accession>
<feature type="domain" description="HTH araC/xylS-type" evidence="5">
    <location>
        <begin position="298"/>
        <end position="402"/>
    </location>
</feature>
<keyword evidence="7" id="KW-1185">Reference proteome</keyword>
<reference evidence="6 7" key="1">
    <citation type="journal article" date="2011" name="Stand. Genomic Sci.">
        <title>Complete genome sequence of Haliscomenobacter hydrossis type strain (O).</title>
        <authorList>
            <consortium name="US DOE Joint Genome Institute (JGI-PGF)"/>
            <person name="Daligault H."/>
            <person name="Lapidus A."/>
            <person name="Zeytun A."/>
            <person name="Nolan M."/>
            <person name="Lucas S."/>
            <person name="Del Rio T.G."/>
            <person name="Tice H."/>
            <person name="Cheng J.F."/>
            <person name="Tapia R."/>
            <person name="Han C."/>
            <person name="Goodwin L."/>
            <person name="Pitluck S."/>
            <person name="Liolios K."/>
            <person name="Pagani I."/>
            <person name="Ivanova N."/>
            <person name="Huntemann M."/>
            <person name="Mavromatis K."/>
            <person name="Mikhailova N."/>
            <person name="Pati A."/>
            <person name="Chen A."/>
            <person name="Palaniappan K."/>
            <person name="Land M."/>
            <person name="Hauser L."/>
            <person name="Brambilla E.M."/>
            <person name="Rohde M."/>
            <person name="Verbarg S."/>
            <person name="Goker M."/>
            <person name="Bristow J."/>
            <person name="Eisen J.A."/>
            <person name="Markowitz V."/>
            <person name="Hugenholtz P."/>
            <person name="Kyrpides N.C."/>
            <person name="Klenk H.P."/>
            <person name="Woyke T."/>
        </authorList>
    </citation>
    <scope>NUCLEOTIDE SEQUENCE [LARGE SCALE GENOMIC DNA]</scope>
    <source>
        <strain evidence="7">ATCC 27775 / DSM 1100 / LMG 10767 / O</strain>
    </source>
</reference>
<organism evidence="6 7">
    <name type="scientific">Haliscomenobacter hydrossis (strain ATCC 27775 / DSM 1100 / LMG 10767 / O)</name>
    <dbReference type="NCBI Taxonomy" id="760192"/>
    <lineage>
        <taxon>Bacteria</taxon>
        <taxon>Pseudomonadati</taxon>
        <taxon>Bacteroidota</taxon>
        <taxon>Saprospiria</taxon>
        <taxon>Saprospirales</taxon>
        <taxon>Haliscomenobacteraceae</taxon>
        <taxon>Haliscomenobacter</taxon>
    </lineage>
</organism>
<feature type="transmembrane region" description="Helical" evidence="4">
    <location>
        <begin position="220"/>
        <end position="239"/>
    </location>
</feature>
<name>F4L5K3_HALH1</name>
<dbReference type="RefSeq" id="WP_013766376.1">
    <property type="nucleotide sequence ID" value="NC_015510.1"/>
</dbReference>
<keyword evidence="3" id="KW-0804">Transcription</keyword>
<evidence type="ECO:0000256" key="3">
    <source>
        <dbReference type="ARBA" id="ARBA00023163"/>
    </source>
</evidence>
<feature type="transmembrane region" description="Helical" evidence="4">
    <location>
        <begin position="39"/>
        <end position="57"/>
    </location>
</feature>
<dbReference type="InterPro" id="IPR018062">
    <property type="entry name" value="HTH_AraC-typ_CS"/>
</dbReference>
<keyword evidence="4" id="KW-0812">Transmembrane</keyword>
<evidence type="ECO:0000313" key="7">
    <source>
        <dbReference type="Proteomes" id="UP000008461"/>
    </source>
</evidence>
<dbReference type="GO" id="GO:0043565">
    <property type="term" value="F:sequence-specific DNA binding"/>
    <property type="evidence" value="ECO:0007669"/>
    <property type="project" value="InterPro"/>
</dbReference>
<feature type="transmembrane region" description="Helical" evidence="4">
    <location>
        <begin position="189"/>
        <end position="208"/>
    </location>
</feature>
<evidence type="ECO:0000259" key="5">
    <source>
        <dbReference type="PROSITE" id="PS01124"/>
    </source>
</evidence>
<dbReference type="EMBL" id="CP002691">
    <property type="protein sequence ID" value="AEE51838.1"/>
    <property type="molecule type" value="Genomic_DNA"/>
</dbReference>
<keyword evidence="4" id="KW-0472">Membrane</keyword>
<dbReference type="PANTHER" id="PTHR43280">
    <property type="entry name" value="ARAC-FAMILY TRANSCRIPTIONAL REGULATOR"/>
    <property type="match status" value="1"/>
</dbReference>
<evidence type="ECO:0000256" key="2">
    <source>
        <dbReference type="ARBA" id="ARBA00023125"/>
    </source>
</evidence>
<feature type="transmembrane region" description="Helical" evidence="4">
    <location>
        <begin position="6"/>
        <end position="27"/>
    </location>
</feature>
<dbReference type="STRING" id="760192.Halhy_3990"/>
<dbReference type="Proteomes" id="UP000008461">
    <property type="component" value="Chromosome"/>
</dbReference>
<keyword evidence="1" id="KW-0805">Transcription regulation</keyword>